<name>A0A250G0A5_9FLAO</name>
<dbReference type="Pfam" id="PF04851">
    <property type="entry name" value="ResIII"/>
    <property type="match status" value="1"/>
</dbReference>
<dbReference type="Pfam" id="PF00271">
    <property type="entry name" value="Helicase_C"/>
    <property type="match status" value="1"/>
</dbReference>
<dbReference type="HAMAP" id="MF_00204">
    <property type="entry name" value="UvrB"/>
    <property type="match status" value="1"/>
</dbReference>
<keyword evidence="8 13" id="KW-0267">Excision nuclease</keyword>
<dbReference type="GO" id="GO:0005524">
    <property type="term" value="F:ATP binding"/>
    <property type="evidence" value="ECO:0007669"/>
    <property type="project" value="UniProtKB-UniRule"/>
</dbReference>
<dbReference type="NCBIfam" id="TIGR00631">
    <property type="entry name" value="uvrb"/>
    <property type="match status" value="1"/>
</dbReference>
<evidence type="ECO:0000256" key="9">
    <source>
        <dbReference type="ARBA" id="ARBA00023204"/>
    </source>
</evidence>
<accession>A0A250G0A5</accession>
<dbReference type="Proteomes" id="UP000243136">
    <property type="component" value="Chromosome"/>
</dbReference>
<dbReference type="PANTHER" id="PTHR24029">
    <property type="entry name" value="UVRABC SYSTEM PROTEIN B"/>
    <property type="match status" value="1"/>
</dbReference>
<dbReference type="PROSITE" id="PS51192">
    <property type="entry name" value="HELICASE_ATP_BIND_1"/>
    <property type="match status" value="1"/>
</dbReference>
<dbReference type="SMART" id="SM00490">
    <property type="entry name" value="HELICc"/>
    <property type="match status" value="1"/>
</dbReference>
<dbReference type="InterPro" id="IPR004807">
    <property type="entry name" value="UvrB"/>
</dbReference>
<comment type="subcellular location">
    <subcellularLocation>
        <location evidence="1 13 14">Cytoplasm</location>
    </subcellularLocation>
</comment>
<dbReference type="GO" id="GO:0003677">
    <property type="term" value="F:DNA binding"/>
    <property type="evidence" value="ECO:0007669"/>
    <property type="project" value="UniProtKB-UniRule"/>
</dbReference>
<keyword evidence="10 13" id="KW-0742">SOS response</keyword>
<dbReference type="Gene3D" id="3.40.50.300">
    <property type="entry name" value="P-loop containing nucleotide triphosphate hydrolases"/>
    <property type="match status" value="3"/>
</dbReference>
<dbReference type="GO" id="GO:0009380">
    <property type="term" value="C:excinuclease repair complex"/>
    <property type="evidence" value="ECO:0007669"/>
    <property type="project" value="InterPro"/>
</dbReference>
<keyword evidence="4 13" id="KW-0547">Nucleotide-binding</keyword>
<evidence type="ECO:0000256" key="14">
    <source>
        <dbReference type="RuleBase" id="RU003587"/>
    </source>
</evidence>
<dbReference type="Pfam" id="PF02151">
    <property type="entry name" value="UVR"/>
    <property type="match status" value="1"/>
</dbReference>
<dbReference type="SMART" id="SM00487">
    <property type="entry name" value="DEXDc"/>
    <property type="match status" value="1"/>
</dbReference>
<dbReference type="PROSITE" id="PS50151">
    <property type="entry name" value="UVR"/>
    <property type="match status" value="1"/>
</dbReference>
<dbReference type="GO" id="GO:0009432">
    <property type="term" value="P:SOS response"/>
    <property type="evidence" value="ECO:0007669"/>
    <property type="project" value="UniProtKB-UniRule"/>
</dbReference>
<feature type="domain" description="UVR" evidence="15">
    <location>
        <begin position="626"/>
        <end position="661"/>
    </location>
</feature>
<feature type="domain" description="Helicase ATP-binding" evidence="16">
    <location>
        <begin position="24"/>
        <end position="160"/>
    </location>
</feature>
<sequence>MQFSIQSDFQPTGDQPQAIKQLTQSIEKGEKYQVLLGVTGSGKTFTVANVVQNVQRPTLVLAHNKTLAAQLYSEFKAFFPNNAVEYFVSYYDYYQPEAYIPTTGTYIEKDLSINDEIEKLRLSATSSLLSGRRDVLVVASVSCLYGIGNPIEFQKNVITIKRGEVLPRTKFMHRLVQSLYARTTADFIHGNFRVKGDVVDVYPGYSDTPFRIHFFGDEIEEIEVFDPQTNKVLERYDSLNIYPANMFVTSPDVLQKAIWNIQQDLTKQVEYFKEIGKHLEAKRLEERANFDLEMIRELGYCPGIENYSRYLDGREPGSRPFCLLDYFPDDFLMVIDESHVTIPQVHAMYGGDRSRKENLVEYGFRLPAALDNRPLKFEEFEALQNQVIYVSATPADYELQKTQGVYVEQIIRPTGLLDPEIEIRPSENQIDDLAEEIQLRVEKDERVLVTTLTKRMAEELTKYLTKIGVRCRYIHSDVDTLERVEIMQDLRRGLFDVLVGVNLLREGLDLPEVSLVAILDADKEGFLRSTRSLTQTVGRAARNVNGKAIMYADKITQSMQVTIDDTNYRREKQMNYNLRNGITPKPLNKKIENTLSKSPIAEFHYDPSFKKEKEIQTELLSQKEIEKKIRETRKLMETAAKELDFVKAAQYRDEIKVWEGKLEK</sequence>
<evidence type="ECO:0000313" key="19">
    <source>
        <dbReference type="Proteomes" id="UP000243136"/>
    </source>
</evidence>
<feature type="domain" description="Helicase C-terminal" evidence="17">
    <location>
        <begin position="429"/>
        <end position="591"/>
    </location>
</feature>
<keyword evidence="5 13" id="KW-0227">DNA damage</keyword>
<evidence type="ECO:0000259" key="15">
    <source>
        <dbReference type="PROSITE" id="PS50151"/>
    </source>
</evidence>
<keyword evidence="7 13" id="KW-0067">ATP-binding</keyword>
<evidence type="ECO:0000256" key="13">
    <source>
        <dbReference type="HAMAP-Rule" id="MF_00204"/>
    </source>
</evidence>
<keyword evidence="9 13" id="KW-0234">DNA repair</keyword>
<dbReference type="InterPro" id="IPR001943">
    <property type="entry name" value="UVR_dom"/>
</dbReference>
<feature type="short sequence motif" description="Beta-hairpin" evidence="13">
    <location>
        <begin position="90"/>
        <end position="113"/>
    </location>
</feature>
<dbReference type="SUPFAM" id="SSF46600">
    <property type="entry name" value="C-terminal UvrC-binding domain of UvrB"/>
    <property type="match status" value="1"/>
</dbReference>
<dbReference type="GO" id="GO:0005737">
    <property type="term" value="C:cytoplasm"/>
    <property type="evidence" value="ECO:0007669"/>
    <property type="project" value="UniProtKB-SubCell"/>
</dbReference>
<dbReference type="InterPro" id="IPR001650">
    <property type="entry name" value="Helicase_C-like"/>
</dbReference>
<dbReference type="InterPro" id="IPR041471">
    <property type="entry name" value="UvrB_inter"/>
</dbReference>
<evidence type="ECO:0000256" key="12">
    <source>
        <dbReference type="ARBA" id="ARBA00029504"/>
    </source>
</evidence>
<dbReference type="SUPFAM" id="SSF52540">
    <property type="entry name" value="P-loop containing nucleoside triphosphate hydrolases"/>
    <property type="match status" value="2"/>
</dbReference>
<dbReference type="CDD" id="cd18790">
    <property type="entry name" value="SF2_C_UvrB"/>
    <property type="match status" value="1"/>
</dbReference>
<dbReference type="Pfam" id="PF12344">
    <property type="entry name" value="UvrB"/>
    <property type="match status" value="1"/>
</dbReference>
<keyword evidence="6 13" id="KW-0228">DNA excision</keyword>
<evidence type="ECO:0000256" key="4">
    <source>
        <dbReference type="ARBA" id="ARBA00022741"/>
    </source>
</evidence>
<organism evidence="18 19">
    <name type="scientific">Capnocytophaga canimorsus</name>
    <dbReference type="NCBI Taxonomy" id="28188"/>
    <lineage>
        <taxon>Bacteria</taxon>
        <taxon>Pseudomonadati</taxon>
        <taxon>Bacteroidota</taxon>
        <taxon>Flavobacteriia</taxon>
        <taxon>Flavobacteriales</taxon>
        <taxon>Flavobacteriaceae</taxon>
        <taxon>Capnocytophaga</taxon>
    </lineage>
</organism>
<dbReference type="NCBIfam" id="NF003673">
    <property type="entry name" value="PRK05298.1"/>
    <property type="match status" value="1"/>
</dbReference>
<proteinExistence type="inferred from homology"/>
<dbReference type="AlphaFoldDB" id="A0A250G0A5"/>
<dbReference type="PROSITE" id="PS51194">
    <property type="entry name" value="HELICASE_CTER"/>
    <property type="match status" value="1"/>
</dbReference>
<evidence type="ECO:0000259" key="16">
    <source>
        <dbReference type="PROSITE" id="PS51192"/>
    </source>
</evidence>
<comment type="domain">
    <text evidence="13">The beta-hairpin motif is involved in DNA binding.</text>
</comment>
<dbReference type="GO" id="GO:0009381">
    <property type="term" value="F:excinuclease ABC activity"/>
    <property type="evidence" value="ECO:0007669"/>
    <property type="project" value="UniProtKB-UniRule"/>
</dbReference>
<dbReference type="GO" id="GO:0016887">
    <property type="term" value="F:ATP hydrolysis activity"/>
    <property type="evidence" value="ECO:0007669"/>
    <property type="project" value="InterPro"/>
</dbReference>
<dbReference type="InterPro" id="IPR014001">
    <property type="entry name" value="Helicase_ATP-bd"/>
</dbReference>
<dbReference type="Pfam" id="PF17757">
    <property type="entry name" value="UvrB_inter"/>
    <property type="match status" value="1"/>
</dbReference>
<comment type="similarity">
    <text evidence="2 13 14">Belongs to the UvrB family.</text>
</comment>
<dbReference type="InterPro" id="IPR027417">
    <property type="entry name" value="P-loop_NTPase"/>
</dbReference>
<dbReference type="EMBL" id="CP022388">
    <property type="protein sequence ID" value="ATA90723.1"/>
    <property type="molecule type" value="Genomic_DNA"/>
</dbReference>
<evidence type="ECO:0000256" key="10">
    <source>
        <dbReference type="ARBA" id="ARBA00023236"/>
    </source>
</evidence>
<evidence type="ECO:0000313" key="18">
    <source>
        <dbReference type="EMBL" id="ATA90723.1"/>
    </source>
</evidence>
<feature type="binding site" evidence="13">
    <location>
        <begin position="37"/>
        <end position="44"/>
    </location>
    <ligand>
        <name>ATP</name>
        <dbReference type="ChEBI" id="CHEBI:30616"/>
    </ligand>
</feature>
<comment type="function">
    <text evidence="13">The UvrABC repair system catalyzes the recognition and processing of DNA lesions. A damage recognition complex composed of 2 UvrA and 2 UvrB subunits scans DNA for abnormalities. Upon binding of the UvrA(2)B(2) complex to a putative damaged site, the DNA wraps around one UvrB monomer. DNA wrap is dependent on ATP binding by UvrB and probably causes local melting of the DNA helix, facilitating insertion of UvrB beta-hairpin between the DNA strands. Then UvrB probes one DNA strand for the presence of a lesion. If a lesion is found the UvrA subunits dissociate and the UvrB-DNA preincision complex is formed. This complex is subsequently bound by UvrC and the second UvrB is released. If no lesion is found, the DNA wraps around the other UvrB subunit that will check the other stand for damage.</text>
</comment>
<gene>
    <name evidence="13" type="primary">uvrB</name>
    <name evidence="18" type="ORF">CGC56_00155</name>
</gene>
<comment type="subunit">
    <text evidence="11 13 14">Forms a heterotetramer with UvrA during the search for lesions. Interacts with UvrC in an incision complex.</text>
</comment>
<evidence type="ECO:0000256" key="3">
    <source>
        <dbReference type="ARBA" id="ARBA00022490"/>
    </source>
</evidence>
<protein>
    <recommendedName>
        <fullName evidence="12 13">UvrABC system protein B</fullName>
        <shortName evidence="13">Protein UvrB</shortName>
    </recommendedName>
    <alternativeName>
        <fullName evidence="13">Excinuclease ABC subunit B</fullName>
    </alternativeName>
</protein>
<evidence type="ECO:0000256" key="1">
    <source>
        <dbReference type="ARBA" id="ARBA00004496"/>
    </source>
</evidence>
<evidence type="ECO:0000256" key="7">
    <source>
        <dbReference type="ARBA" id="ARBA00022840"/>
    </source>
</evidence>
<keyword evidence="3 13" id="KW-0963">Cytoplasm</keyword>
<dbReference type="CDD" id="cd17916">
    <property type="entry name" value="DEXHc_UvrB"/>
    <property type="match status" value="1"/>
</dbReference>
<dbReference type="InterPro" id="IPR036876">
    <property type="entry name" value="UVR_dom_sf"/>
</dbReference>
<reference evidence="19" key="1">
    <citation type="submission" date="2017-06" db="EMBL/GenBank/DDBJ databases">
        <title>Capnocytophaga spp. assemblies.</title>
        <authorList>
            <person name="Gulvik C.A."/>
        </authorList>
    </citation>
    <scope>NUCLEOTIDE SEQUENCE [LARGE SCALE GENOMIC DNA]</scope>
    <source>
        <strain evidence="19">H5594</strain>
    </source>
</reference>
<dbReference type="InterPro" id="IPR024759">
    <property type="entry name" value="UvrB_YAD/RRR_dom"/>
</dbReference>
<evidence type="ECO:0000256" key="11">
    <source>
        <dbReference type="ARBA" id="ARBA00026033"/>
    </source>
</evidence>
<evidence type="ECO:0000259" key="17">
    <source>
        <dbReference type="PROSITE" id="PS51194"/>
    </source>
</evidence>
<evidence type="ECO:0000256" key="6">
    <source>
        <dbReference type="ARBA" id="ARBA00022769"/>
    </source>
</evidence>
<evidence type="ECO:0000256" key="2">
    <source>
        <dbReference type="ARBA" id="ARBA00008533"/>
    </source>
</evidence>
<dbReference type="RefSeq" id="WP_095916373.1">
    <property type="nucleotide sequence ID" value="NZ_CP022388.1"/>
</dbReference>
<evidence type="ECO:0000256" key="8">
    <source>
        <dbReference type="ARBA" id="ARBA00022881"/>
    </source>
</evidence>
<evidence type="ECO:0000256" key="5">
    <source>
        <dbReference type="ARBA" id="ARBA00022763"/>
    </source>
</evidence>
<dbReference type="GO" id="GO:0006289">
    <property type="term" value="P:nucleotide-excision repair"/>
    <property type="evidence" value="ECO:0007669"/>
    <property type="project" value="UniProtKB-UniRule"/>
</dbReference>
<dbReference type="InterPro" id="IPR006935">
    <property type="entry name" value="Helicase/UvrB_N"/>
</dbReference>
<dbReference type="Gene3D" id="4.10.860.10">
    <property type="entry name" value="UVR domain"/>
    <property type="match status" value="1"/>
</dbReference>
<dbReference type="PANTHER" id="PTHR24029:SF0">
    <property type="entry name" value="UVRABC SYSTEM PROTEIN B"/>
    <property type="match status" value="1"/>
</dbReference>